<feature type="region of interest" description="Disordered" evidence="1">
    <location>
        <begin position="144"/>
        <end position="174"/>
    </location>
</feature>
<name>A0AAF0ZTD8_SOLVR</name>
<dbReference type="Gene3D" id="3.30.420.10">
    <property type="entry name" value="Ribonuclease H-like superfamily/Ribonuclease H"/>
    <property type="match status" value="1"/>
</dbReference>
<keyword evidence="3" id="KW-1185">Reference proteome</keyword>
<dbReference type="GO" id="GO:0003676">
    <property type="term" value="F:nucleic acid binding"/>
    <property type="evidence" value="ECO:0007669"/>
    <property type="project" value="InterPro"/>
</dbReference>
<evidence type="ECO:0000313" key="2">
    <source>
        <dbReference type="EMBL" id="WMV50836.1"/>
    </source>
</evidence>
<evidence type="ECO:0008006" key="4">
    <source>
        <dbReference type="Google" id="ProtNLM"/>
    </source>
</evidence>
<dbReference type="AlphaFoldDB" id="A0AAF0ZTD8"/>
<sequence>MWELLFFFSKLHLYVPRILDSESLSEAIKVGLADLIGASPNHPFSCQVGLSKGWPAETLGELKTKDSAEDYANLYINEVVRLHGVPLSIISDRGPQFTSYFWKSFQKGLGIRFRPLALRSRIGRFPISVSAASVDMATTRANARRNEVDNVDQKALPQAPQAPVDPMGENVTNA</sequence>
<dbReference type="InterPro" id="IPR036397">
    <property type="entry name" value="RNaseH_sf"/>
</dbReference>
<organism evidence="2 3">
    <name type="scientific">Solanum verrucosum</name>
    <dbReference type="NCBI Taxonomy" id="315347"/>
    <lineage>
        <taxon>Eukaryota</taxon>
        <taxon>Viridiplantae</taxon>
        <taxon>Streptophyta</taxon>
        <taxon>Embryophyta</taxon>
        <taxon>Tracheophyta</taxon>
        <taxon>Spermatophyta</taxon>
        <taxon>Magnoliopsida</taxon>
        <taxon>eudicotyledons</taxon>
        <taxon>Gunneridae</taxon>
        <taxon>Pentapetalae</taxon>
        <taxon>asterids</taxon>
        <taxon>lamiids</taxon>
        <taxon>Solanales</taxon>
        <taxon>Solanaceae</taxon>
        <taxon>Solanoideae</taxon>
        <taxon>Solaneae</taxon>
        <taxon>Solanum</taxon>
    </lineage>
</organism>
<dbReference type="PANTHER" id="PTHR35046:SF26">
    <property type="entry name" value="RNA-DIRECTED DNA POLYMERASE"/>
    <property type="match status" value="1"/>
</dbReference>
<protein>
    <recommendedName>
        <fullName evidence="4">Integrase catalytic domain-containing protein</fullName>
    </recommendedName>
</protein>
<dbReference type="EMBL" id="CP133621">
    <property type="protein sequence ID" value="WMV50836.1"/>
    <property type="molecule type" value="Genomic_DNA"/>
</dbReference>
<dbReference type="InterPro" id="IPR012337">
    <property type="entry name" value="RNaseH-like_sf"/>
</dbReference>
<dbReference type="Proteomes" id="UP001234989">
    <property type="component" value="Chromosome 10"/>
</dbReference>
<gene>
    <name evidence="2" type="ORF">MTR67_044221</name>
</gene>
<dbReference type="PANTHER" id="PTHR35046">
    <property type="entry name" value="ZINC KNUCKLE (CCHC-TYPE) FAMILY PROTEIN"/>
    <property type="match status" value="1"/>
</dbReference>
<evidence type="ECO:0000313" key="3">
    <source>
        <dbReference type="Proteomes" id="UP001234989"/>
    </source>
</evidence>
<evidence type="ECO:0000256" key="1">
    <source>
        <dbReference type="SAM" id="MobiDB-lite"/>
    </source>
</evidence>
<proteinExistence type="predicted"/>
<dbReference type="SUPFAM" id="SSF53098">
    <property type="entry name" value="Ribonuclease H-like"/>
    <property type="match status" value="1"/>
</dbReference>
<reference evidence="2" key="1">
    <citation type="submission" date="2023-08" db="EMBL/GenBank/DDBJ databases">
        <title>A de novo genome assembly of Solanum verrucosum Schlechtendal, a Mexican diploid species geographically isolated from the other diploid A-genome species in potato relatives.</title>
        <authorList>
            <person name="Hosaka K."/>
        </authorList>
    </citation>
    <scope>NUCLEOTIDE SEQUENCE</scope>
    <source>
        <tissue evidence="2">Young leaves</tissue>
    </source>
</reference>
<accession>A0AAF0ZTD8</accession>